<comment type="caution">
    <text evidence="2">The sequence shown here is derived from an EMBL/GenBank/DDBJ whole genome shotgun (WGS) entry which is preliminary data.</text>
</comment>
<evidence type="ECO:0000259" key="1">
    <source>
        <dbReference type="Pfam" id="PF12489"/>
    </source>
</evidence>
<keyword evidence="3" id="KW-1185">Reference proteome</keyword>
<evidence type="ECO:0000313" key="3">
    <source>
        <dbReference type="Proteomes" id="UP000562322"/>
    </source>
</evidence>
<gene>
    <name evidence="2" type="primary">Ncoa4</name>
    <name evidence="2" type="ORF">ALELAT_R04817</name>
</gene>
<name>A0A7L0W552_ALELA</name>
<feature type="non-terminal residue" evidence="2">
    <location>
        <position position="608"/>
    </location>
</feature>
<accession>A0A7L0W552</accession>
<feature type="domain" description="Nuclear receptor coactivator 4 N-terminal" evidence="1">
    <location>
        <begin position="184"/>
        <end position="303"/>
    </location>
</feature>
<feature type="non-terminal residue" evidence="2">
    <location>
        <position position="1"/>
    </location>
</feature>
<protein>
    <submittedName>
        <fullName evidence="2">NCOA4 protein</fullName>
    </submittedName>
</protein>
<reference evidence="2 3" key="1">
    <citation type="submission" date="2019-09" db="EMBL/GenBank/DDBJ databases">
        <title>Bird 10,000 Genomes (B10K) Project - Family phase.</title>
        <authorList>
            <person name="Zhang G."/>
        </authorList>
    </citation>
    <scope>NUCLEOTIDE SEQUENCE [LARGE SCALE GENOMIC DNA]</scope>
    <source>
        <strain evidence="2">B10K-DU-001-39</strain>
        <tissue evidence="2">Muscle</tissue>
    </source>
</reference>
<dbReference type="InterPro" id="IPR039947">
    <property type="entry name" value="NCoA-4"/>
</dbReference>
<dbReference type="GO" id="GO:0006879">
    <property type="term" value="P:intracellular iron ion homeostasis"/>
    <property type="evidence" value="ECO:0007669"/>
    <property type="project" value="InterPro"/>
</dbReference>
<dbReference type="Pfam" id="PF12489">
    <property type="entry name" value="ARA70"/>
    <property type="match status" value="2"/>
</dbReference>
<dbReference type="InterPro" id="IPR022174">
    <property type="entry name" value="NCOA4_N"/>
</dbReference>
<sequence length="608" mass="68681">MSPPQDRSRNSCSSEPLVKCLQAKKDLETAISGIVKAEQQIKENWREVKAKIHSHISRHLECLRSREVWLFEQVDLIQQLKEEALQQQAQQLHWYLGQFNCLIHQLERSYSHELANQISVCLERLESLTLKPEESSVLNFEADTSHLRQAITSFGSIKTMQLDTSVTKNVFYQQRTLCGTVGASLADWLLGSRPAGVCQAPYIPSTNLEEWVIQKCVSEPSQDLSSSKVCYFEQAWGNLKDLENWLLQNQHHGVAGKTDCPGRKDSTSTFSSSFSMEKMEELESFEQEEVDLSDWLLTPEVGNGSSASDEKWKYEFKPFREEFNLNDWLLKAETCASCRGSQIKSVEIENLGNLKCLNEHHDGKKSSTASAVNAWLLQHPPAPLKVEDVCKANELCASFSECVCDDNCGKEALCKWLLRKEVKDKNGIPVSQKAAPSPEHEKIKSLVSCWLNPSQQPSEESVSAEKVDYSAEIAEPLKVLLERPLASWLAKPELKAESAEEKASREKASNSSRSPFVDVLAPFHLPLNVNSWVLTSNNLENDNPPPAEDKWLLRKKAQVSTMLLCVSVVNYDDFFFQEFGLPTVCDLFACMKLSGDNDKWLYRTPLQV</sequence>
<dbReference type="PANTHER" id="PTHR17085:SF3">
    <property type="entry name" value="NUCLEAR RECEPTOR COACTIVATOR 4"/>
    <property type="match status" value="1"/>
</dbReference>
<dbReference type="Proteomes" id="UP000562322">
    <property type="component" value="Unassembled WGS sequence"/>
</dbReference>
<dbReference type="AlphaFoldDB" id="A0A7L0W552"/>
<proteinExistence type="predicted"/>
<evidence type="ECO:0000313" key="2">
    <source>
        <dbReference type="EMBL" id="NXL86583.1"/>
    </source>
</evidence>
<feature type="domain" description="Nuclear receptor coactivator 4 N-terminal" evidence="1">
    <location>
        <begin position="16"/>
        <end position="145"/>
    </location>
</feature>
<organism evidence="2 3">
    <name type="scientific">Alectura lathami</name>
    <name type="common">Australian brush turkey</name>
    <dbReference type="NCBI Taxonomy" id="81907"/>
    <lineage>
        <taxon>Eukaryota</taxon>
        <taxon>Metazoa</taxon>
        <taxon>Chordata</taxon>
        <taxon>Craniata</taxon>
        <taxon>Vertebrata</taxon>
        <taxon>Euteleostomi</taxon>
        <taxon>Archelosauria</taxon>
        <taxon>Archosauria</taxon>
        <taxon>Dinosauria</taxon>
        <taxon>Saurischia</taxon>
        <taxon>Theropoda</taxon>
        <taxon>Coelurosauria</taxon>
        <taxon>Aves</taxon>
        <taxon>Neognathae</taxon>
        <taxon>Galloanserae</taxon>
        <taxon>Galliformes</taxon>
        <taxon>Megapodiidae</taxon>
        <taxon>Alectura</taxon>
    </lineage>
</organism>
<dbReference type="OrthoDB" id="6334544at2759"/>
<dbReference type="GO" id="GO:0003713">
    <property type="term" value="F:transcription coactivator activity"/>
    <property type="evidence" value="ECO:0007669"/>
    <property type="project" value="InterPro"/>
</dbReference>
<dbReference type="EMBL" id="VXAV01003547">
    <property type="protein sequence ID" value="NXL86583.1"/>
    <property type="molecule type" value="Genomic_DNA"/>
</dbReference>
<dbReference type="PANTHER" id="PTHR17085">
    <property type="entry name" value="NUCLEAR RECEPTOR COACTIVATOR 4"/>
    <property type="match status" value="1"/>
</dbReference>
<dbReference type="GO" id="GO:0009725">
    <property type="term" value="P:response to hormone"/>
    <property type="evidence" value="ECO:0007669"/>
    <property type="project" value="TreeGrafter"/>
</dbReference>